<keyword evidence="1" id="KW-0732">Signal</keyword>
<dbReference type="EMBL" id="NOXT01000121">
    <property type="protein sequence ID" value="OYQ25664.1"/>
    <property type="molecule type" value="Genomic_DNA"/>
</dbReference>
<proteinExistence type="predicted"/>
<comment type="caution">
    <text evidence="2">The sequence shown here is derived from an EMBL/GenBank/DDBJ whole genome shotgun (WGS) entry which is preliminary data.</text>
</comment>
<dbReference type="RefSeq" id="WP_094474622.1">
    <property type="nucleotide sequence ID" value="NZ_NOXT01000121.1"/>
</dbReference>
<keyword evidence="3" id="KW-1185">Reference proteome</keyword>
<evidence type="ECO:0000313" key="3">
    <source>
        <dbReference type="Proteomes" id="UP000216991"/>
    </source>
</evidence>
<dbReference type="AlphaFoldDB" id="A0A255YAD6"/>
<feature type="signal peptide" evidence="1">
    <location>
        <begin position="1"/>
        <end position="19"/>
    </location>
</feature>
<dbReference type="Proteomes" id="UP000216991">
    <property type="component" value="Unassembled WGS sequence"/>
</dbReference>
<sequence>MKINLFAAGMMLWATGATAAELPLATNRLAATVTLTRGQCEGPDEQAAPAATAAGPVLIGIVASAAVNLVGSLLQQWRDGASGQFLATGVVDSPLCNGVHTLKIERKLLVSGGKMEPFELTAKLANKDGQLTLTPNQLSYGSTSAARQTRTKHVSIVPAFSSQAPSDGKTVNEEKALASFRLNFGELEMGKRYDASLLEGTAVMASLPKDTKGFNMAALVTESREAGPALKALVDAYADGKDDLAKTLAKLIEKTAGIKSDDAKTKTDSK</sequence>
<gene>
    <name evidence="2" type="ORF">CHU93_13095</name>
</gene>
<organism evidence="2 3">
    <name type="scientific">Sandarakinorhabdus cyanobacteriorum</name>
    <dbReference type="NCBI Taxonomy" id="1981098"/>
    <lineage>
        <taxon>Bacteria</taxon>
        <taxon>Pseudomonadati</taxon>
        <taxon>Pseudomonadota</taxon>
        <taxon>Alphaproteobacteria</taxon>
        <taxon>Sphingomonadales</taxon>
        <taxon>Sphingosinicellaceae</taxon>
        <taxon>Sandarakinorhabdus</taxon>
    </lineage>
</organism>
<evidence type="ECO:0000313" key="2">
    <source>
        <dbReference type="EMBL" id="OYQ25664.1"/>
    </source>
</evidence>
<protein>
    <submittedName>
        <fullName evidence="2">Uncharacterized protein</fullName>
    </submittedName>
</protein>
<feature type="chain" id="PRO_5013259624" evidence="1">
    <location>
        <begin position="20"/>
        <end position="270"/>
    </location>
</feature>
<accession>A0A255YAD6</accession>
<name>A0A255YAD6_9SPHN</name>
<evidence type="ECO:0000256" key="1">
    <source>
        <dbReference type="SAM" id="SignalP"/>
    </source>
</evidence>
<reference evidence="2 3" key="1">
    <citation type="submission" date="2017-07" db="EMBL/GenBank/DDBJ databases">
        <title>Sandarakinorhabdus cyanobacteriorum sp. nov., a novel bacterium isolated from cyanobacterial aggregates in a eutrophic lake.</title>
        <authorList>
            <person name="Cai H."/>
        </authorList>
    </citation>
    <scope>NUCLEOTIDE SEQUENCE [LARGE SCALE GENOMIC DNA]</scope>
    <source>
        <strain evidence="2 3">TH057</strain>
    </source>
</reference>